<reference evidence="7 8" key="2">
    <citation type="submission" date="2018-11" db="EMBL/GenBank/DDBJ databases">
        <authorList>
            <consortium name="Pathogen Informatics"/>
        </authorList>
    </citation>
    <scope>NUCLEOTIDE SEQUENCE [LARGE SCALE GENOMIC DNA]</scope>
</reference>
<name>A0A158QYQ1_NIPBR</name>
<dbReference type="OMA" id="CAEMISA"/>
<keyword evidence="4 5" id="KW-0472">Membrane</keyword>
<keyword evidence="8" id="KW-1185">Reference proteome</keyword>
<dbReference type="InterPro" id="IPR036259">
    <property type="entry name" value="MFS_trans_sf"/>
</dbReference>
<dbReference type="PROSITE" id="PS50850">
    <property type="entry name" value="MFS"/>
    <property type="match status" value="1"/>
</dbReference>
<dbReference type="GO" id="GO:0016020">
    <property type="term" value="C:membrane"/>
    <property type="evidence" value="ECO:0007669"/>
    <property type="project" value="UniProtKB-SubCell"/>
</dbReference>
<feature type="transmembrane region" description="Helical" evidence="5">
    <location>
        <begin position="69"/>
        <end position="86"/>
    </location>
</feature>
<feature type="transmembrane region" description="Helical" evidence="5">
    <location>
        <begin position="119"/>
        <end position="144"/>
    </location>
</feature>
<evidence type="ECO:0000313" key="7">
    <source>
        <dbReference type="EMBL" id="VDL72419.1"/>
    </source>
</evidence>
<evidence type="ECO:0000313" key="8">
    <source>
        <dbReference type="Proteomes" id="UP000271162"/>
    </source>
</evidence>
<comment type="subcellular location">
    <subcellularLocation>
        <location evidence="1">Membrane</location>
        <topology evidence="1">Multi-pass membrane protein</topology>
    </subcellularLocation>
</comment>
<evidence type="ECO:0000256" key="4">
    <source>
        <dbReference type="ARBA" id="ARBA00023136"/>
    </source>
</evidence>
<dbReference type="STRING" id="27835.A0A158QYQ1"/>
<evidence type="ECO:0000256" key="1">
    <source>
        <dbReference type="ARBA" id="ARBA00004141"/>
    </source>
</evidence>
<feature type="transmembrane region" description="Helical" evidence="5">
    <location>
        <begin position="165"/>
        <end position="184"/>
    </location>
</feature>
<keyword evidence="2 5" id="KW-0812">Transmembrane</keyword>
<dbReference type="WBParaSite" id="NBR_0000882901-mRNA-1">
    <property type="protein sequence ID" value="NBR_0000882901-mRNA-1"/>
    <property type="gene ID" value="NBR_0000882901"/>
</dbReference>
<accession>A0A158QYQ1</accession>
<evidence type="ECO:0000313" key="9">
    <source>
        <dbReference type="WBParaSite" id="NBR_0000882901-mRNA-1"/>
    </source>
</evidence>
<dbReference type="Gene3D" id="1.20.1250.20">
    <property type="entry name" value="MFS general substrate transporter like domains"/>
    <property type="match status" value="1"/>
</dbReference>
<dbReference type="InterPro" id="IPR005829">
    <property type="entry name" value="Sugar_transporter_CS"/>
</dbReference>
<feature type="domain" description="Major facilitator superfamily (MFS) profile" evidence="6">
    <location>
        <begin position="1"/>
        <end position="226"/>
    </location>
</feature>
<dbReference type="Proteomes" id="UP000271162">
    <property type="component" value="Unassembled WGS sequence"/>
</dbReference>
<proteinExistence type="predicted"/>
<dbReference type="GO" id="GO:0022857">
    <property type="term" value="F:transmembrane transporter activity"/>
    <property type="evidence" value="ECO:0007669"/>
    <property type="project" value="InterPro"/>
</dbReference>
<keyword evidence="3 5" id="KW-1133">Transmembrane helix</keyword>
<dbReference type="PROSITE" id="PS00216">
    <property type="entry name" value="SUGAR_TRANSPORT_1"/>
    <property type="match status" value="1"/>
</dbReference>
<dbReference type="EMBL" id="UYSL01020057">
    <property type="protein sequence ID" value="VDL72419.1"/>
    <property type="molecule type" value="Genomic_DNA"/>
</dbReference>
<dbReference type="Pfam" id="PF07690">
    <property type="entry name" value="MFS_1"/>
    <property type="match status" value="1"/>
</dbReference>
<sequence>EHCFKVSHKCYEHCADCPDVCYNGTNAEKEACIADSQPYFYSSAMEYRPFCDEFYRAYFLGRFRFSSTTIQYLGVLLGNCFAGILADRYGRRLILLLALAFGIPDLVLSAVFVSLPVFYAFRFLVGISIAATMTVGWAYCAEMISARHRFKLRTFTSWVAYEWRLATYYHAILSLGAVLAVFILPESPLWLKSKGYYSREADARKRLALINGLEYKKGVGNALQFM</sequence>
<dbReference type="SUPFAM" id="SSF103473">
    <property type="entry name" value="MFS general substrate transporter"/>
    <property type="match status" value="1"/>
</dbReference>
<gene>
    <name evidence="7" type="ORF">NBR_LOCUS8830</name>
</gene>
<evidence type="ECO:0000259" key="6">
    <source>
        <dbReference type="PROSITE" id="PS50850"/>
    </source>
</evidence>
<protein>
    <submittedName>
        <fullName evidence="9">MFS domain-containing protein</fullName>
    </submittedName>
</protein>
<evidence type="ECO:0000256" key="2">
    <source>
        <dbReference type="ARBA" id="ARBA00022692"/>
    </source>
</evidence>
<dbReference type="InterPro" id="IPR020846">
    <property type="entry name" value="MFS_dom"/>
</dbReference>
<dbReference type="InterPro" id="IPR011701">
    <property type="entry name" value="MFS"/>
</dbReference>
<dbReference type="PANTHER" id="PTHR24064">
    <property type="entry name" value="SOLUTE CARRIER FAMILY 22 MEMBER"/>
    <property type="match status" value="1"/>
</dbReference>
<evidence type="ECO:0000256" key="5">
    <source>
        <dbReference type="SAM" id="Phobius"/>
    </source>
</evidence>
<reference evidence="9" key="1">
    <citation type="submission" date="2016-04" db="UniProtKB">
        <authorList>
            <consortium name="WormBaseParasite"/>
        </authorList>
    </citation>
    <scope>IDENTIFICATION</scope>
</reference>
<dbReference type="AlphaFoldDB" id="A0A158QYQ1"/>
<evidence type="ECO:0000256" key="3">
    <source>
        <dbReference type="ARBA" id="ARBA00022989"/>
    </source>
</evidence>
<feature type="transmembrane region" description="Helical" evidence="5">
    <location>
        <begin position="93"/>
        <end position="113"/>
    </location>
</feature>
<organism evidence="9">
    <name type="scientific">Nippostrongylus brasiliensis</name>
    <name type="common">Rat hookworm</name>
    <dbReference type="NCBI Taxonomy" id="27835"/>
    <lineage>
        <taxon>Eukaryota</taxon>
        <taxon>Metazoa</taxon>
        <taxon>Ecdysozoa</taxon>
        <taxon>Nematoda</taxon>
        <taxon>Chromadorea</taxon>
        <taxon>Rhabditida</taxon>
        <taxon>Rhabditina</taxon>
        <taxon>Rhabditomorpha</taxon>
        <taxon>Strongyloidea</taxon>
        <taxon>Heligmosomidae</taxon>
        <taxon>Nippostrongylus</taxon>
    </lineage>
</organism>